<feature type="non-terminal residue" evidence="2">
    <location>
        <position position="1"/>
    </location>
</feature>
<name>A0A8S3J9G1_9BILA</name>
<comment type="caution">
    <text evidence="2">The sequence shown here is derived from an EMBL/GenBank/DDBJ whole genome shotgun (WGS) entry which is preliminary data.</text>
</comment>
<dbReference type="Pfam" id="PF16206">
    <property type="entry name" value="Mon2_C"/>
    <property type="match status" value="1"/>
</dbReference>
<reference evidence="2" key="1">
    <citation type="submission" date="2021-02" db="EMBL/GenBank/DDBJ databases">
        <authorList>
            <person name="Nowell W R."/>
        </authorList>
    </citation>
    <scope>NUCLEOTIDE SEQUENCE</scope>
</reference>
<feature type="non-terminal residue" evidence="2">
    <location>
        <position position="225"/>
    </location>
</feature>
<protein>
    <recommendedName>
        <fullName evidence="1">Mon2 C-terminal domain-containing protein</fullName>
    </recommendedName>
</protein>
<proteinExistence type="predicted"/>
<gene>
    <name evidence="2" type="ORF">GIL414_LOCUS81689</name>
</gene>
<organism evidence="2 3">
    <name type="scientific">Rotaria magnacalcarata</name>
    <dbReference type="NCBI Taxonomy" id="392030"/>
    <lineage>
        <taxon>Eukaryota</taxon>
        <taxon>Metazoa</taxon>
        <taxon>Spiralia</taxon>
        <taxon>Gnathifera</taxon>
        <taxon>Rotifera</taxon>
        <taxon>Eurotatoria</taxon>
        <taxon>Bdelloidea</taxon>
        <taxon>Philodinida</taxon>
        <taxon>Philodinidae</taxon>
        <taxon>Rotaria</taxon>
    </lineage>
</organism>
<evidence type="ECO:0000259" key="1">
    <source>
        <dbReference type="Pfam" id="PF16206"/>
    </source>
</evidence>
<accession>A0A8S3J9G1</accession>
<feature type="domain" description="Mon2 C-terminal" evidence="1">
    <location>
        <begin position="26"/>
        <end position="225"/>
    </location>
</feature>
<dbReference type="Proteomes" id="UP000681720">
    <property type="component" value="Unassembled WGS sequence"/>
</dbReference>
<dbReference type="AlphaFoldDB" id="A0A8S3J9G1"/>
<dbReference type="InterPro" id="IPR032817">
    <property type="entry name" value="Mon2_C"/>
</dbReference>
<evidence type="ECO:0000313" key="2">
    <source>
        <dbReference type="EMBL" id="CAF5216091.1"/>
    </source>
</evidence>
<sequence length="225" mass="25603">WQVWLNIGNGCSRCPPERVIIIDRYDSNIPSQNFLTYFIDIFPNIINHIWSSDFIHDAKHFEQFSTIIERVLAVPIHSDMALFLIPTDVNLTLLQESAYKAMEFVCKNLKLELTKSSNASALLPICFKRLLALVLYAINPPVFDCAEQIKKIPTNKQTNGKTNDSNVNFVPFSEKILRMATSLYEDVTDNPAVIENGTLQTMIQTLQIPLSMKYNCPSSTTWKLA</sequence>
<evidence type="ECO:0000313" key="3">
    <source>
        <dbReference type="Proteomes" id="UP000681720"/>
    </source>
</evidence>
<dbReference type="EMBL" id="CAJOBJ010358105">
    <property type="protein sequence ID" value="CAF5216091.1"/>
    <property type="molecule type" value="Genomic_DNA"/>
</dbReference>